<evidence type="ECO:0000256" key="7">
    <source>
        <dbReference type="ARBA" id="ARBA00023136"/>
    </source>
</evidence>
<dbReference type="InterPro" id="IPR043427">
    <property type="entry name" value="YscJ/FliF"/>
</dbReference>
<name>A0A084H3T5_METID</name>
<dbReference type="InterPro" id="IPR045851">
    <property type="entry name" value="AMP-bd_C_sf"/>
</dbReference>
<evidence type="ECO:0000313" key="13">
    <source>
        <dbReference type="EMBL" id="KEZ54247.1"/>
    </source>
</evidence>
<keyword evidence="4" id="KW-1003">Cell membrane</keyword>
<evidence type="ECO:0000256" key="9">
    <source>
        <dbReference type="PIRNR" id="PIRNR004862"/>
    </source>
</evidence>
<keyword evidence="6 10" id="KW-1133">Transmembrane helix</keyword>
<dbReference type="NCBIfam" id="TIGR00206">
    <property type="entry name" value="fliF"/>
    <property type="match status" value="1"/>
</dbReference>
<evidence type="ECO:0000256" key="4">
    <source>
        <dbReference type="ARBA" id="ARBA00022475"/>
    </source>
</evidence>
<keyword evidence="5 10" id="KW-0812">Transmembrane</keyword>
<comment type="similarity">
    <text evidence="3 9">Belongs to the FliF family.</text>
</comment>
<keyword evidence="8 9" id="KW-0975">Bacterial flagellum</keyword>
<keyword evidence="13" id="KW-0969">Cilium</keyword>
<dbReference type="PRINTS" id="PR01009">
    <property type="entry name" value="FLGMRINGFLIF"/>
</dbReference>
<evidence type="ECO:0000313" key="14">
    <source>
        <dbReference type="Proteomes" id="UP000028549"/>
    </source>
</evidence>
<evidence type="ECO:0000259" key="12">
    <source>
        <dbReference type="Pfam" id="PF08345"/>
    </source>
</evidence>
<dbReference type="PANTHER" id="PTHR30046">
    <property type="entry name" value="FLAGELLAR M-RING PROTEIN"/>
    <property type="match status" value="1"/>
</dbReference>
<feature type="transmembrane region" description="Helical" evidence="10">
    <location>
        <begin position="446"/>
        <end position="467"/>
    </location>
</feature>
<proteinExistence type="inferred from homology"/>
<evidence type="ECO:0000256" key="3">
    <source>
        <dbReference type="ARBA" id="ARBA00007971"/>
    </source>
</evidence>
<dbReference type="GO" id="GO:0071973">
    <property type="term" value="P:bacterial-type flagellum-dependent cell motility"/>
    <property type="evidence" value="ECO:0007669"/>
    <property type="project" value="InterPro"/>
</dbReference>
<evidence type="ECO:0000259" key="11">
    <source>
        <dbReference type="Pfam" id="PF01514"/>
    </source>
</evidence>
<dbReference type="Pfam" id="PF01514">
    <property type="entry name" value="YscJ_FliF"/>
    <property type="match status" value="1"/>
</dbReference>
<evidence type="ECO:0000256" key="6">
    <source>
        <dbReference type="ARBA" id="ARBA00022989"/>
    </source>
</evidence>
<evidence type="ECO:0000256" key="8">
    <source>
        <dbReference type="ARBA" id="ARBA00023143"/>
    </source>
</evidence>
<dbReference type="Gene3D" id="3.30.300.30">
    <property type="match status" value="1"/>
</dbReference>
<reference evidence="13 14" key="1">
    <citation type="journal article" date="2005" name="Int. J. Syst. Evol. Microbiol.">
        <title>Bacillus cibi sp. nov., isolated from jeotgal, a traditional Korean fermented seafood.</title>
        <authorList>
            <person name="Yoon J.H."/>
            <person name="Lee C.H."/>
            <person name="Oh T.K."/>
        </authorList>
    </citation>
    <scope>NUCLEOTIDE SEQUENCE [LARGE SCALE GENOMIC DNA]</scope>
    <source>
        <strain evidence="13 14">DSM 16189</strain>
    </source>
</reference>
<dbReference type="AlphaFoldDB" id="A0A084H3T5"/>
<dbReference type="STRING" id="246786.GS18_0204795"/>
<dbReference type="GO" id="GO:0009431">
    <property type="term" value="C:bacterial-type flagellum basal body, MS ring"/>
    <property type="evidence" value="ECO:0007669"/>
    <property type="project" value="InterPro"/>
</dbReference>
<evidence type="ECO:0000256" key="10">
    <source>
        <dbReference type="SAM" id="Phobius"/>
    </source>
</evidence>
<comment type="function">
    <text evidence="9">The M ring may be actively involved in energy transduction.</text>
</comment>
<sequence>MNQKVTEFRMKTRQFWNERSKAQKGFMIGGAAALLLFAVIAGYMAANPRLVPLYRDLSPNETGQIKETLDSQGIQSKITDNGSTIMVPAEMTDTLKVELAAEGIPNSGVIDYSFFGQNIGFGMTDNEFDVLKLKATQTELSNLMKGIEGVDDAKVMINLPKESVFVSEDNGTATASIVLNTKPGVQLDQANVNALYHLVSKSVPGLSTDNIVIMDQNFEYFDLKSDENMPLAENISSQHDLKSKIEKDIQRQVQKMLGTMMGQDKVVVSVTADLDFTQEKREENLVEAADEENNEGLAVSVERITETYSGEGAGAGGVTGTGEDDVPGYEAVQGEGSGDYEKVEERINNEVNRVKREITESPYRVRDLGIQVMVEPPAADDPASLSAQSIADIQQLLGSIVRTSIDKDPQAEPLTAEQVEEKISVSVQPFAGKQAMDAETVRSIPLWLYIAGGAMLLVIAILLILLFRRNKKEQAEPEEEEIFYQEKIILPDVNDAPESEGDVRRKQLEKMARDKPEDFAKLLRSWLTEE</sequence>
<evidence type="ECO:0000256" key="1">
    <source>
        <dbReference type="ARBA" id="ARBA00004117"/>
    </source>
</evidence>
<organism evidence="13 14">
    <name type="scientific">Metabacillus indicus</name>
    <name type="common">Bacillus indicus</name>
    <dbReference type="NCBI Taxonomy" id="246786"/>
    <lineage>
        <taxon>Bacteria</taxon>
        <taxon>Bacillati</taxon>
        <taxon>Bacillota</taxon>
        <taxon>Bacilli</taxon>
        <taxon>Bacillales</taxon>
        <taxon>Bacillaceae</taxon>
        <taxon>Metabacillus</taxon>
    </lineage>
</organism>
<dbReference type="GO" id="GO:0003774">
    <property type="term" value="F:cytoskeletal motor activity"/>
    <property type="evidence" value="ECO:0007669"/>
    <property type="project" value="InterPro"/>
</dbReference>
<feature type="domain" description="Flagellar M-ring C-terminal" evidence="12">
    <location>
        <begin position="257"/>
        <end position="399"/>
    </location>
</feature>
<dbReference type="PIRSF" id="PIRSF004862">
    <property type="entry name" value="FliF"/>
    <property type="match status" value="1"/>
</dbReference>
<evidence type="ECO:0000256" key="2">
    <source>
        <dbReference type="ARBA" id="ARBA00004651"/>
    </source>
</evidence>
<dbReference type="Proteomes" id="UP000028549">
    <property type="component" value="Unassembled WGS sequence"/>
</dbReference>
<feature type="transmembrane region" description="Helical" evidence="10">
    <location>
        <begin position="26"/>
        <end position="46"/>
    </location>
</feature>
<dbReference type="OrthoDB" id="9807026at2"/>
<dbReference type="RefSeq" id="WP_029565599.1">
    <property type="nucleotide sequence ID" value="NZ_CP176757.1"/>
</dbReference>
<dbReference type="EMBL" id="JNVC02000001">
    <property type="protein sequence ID" value="KEZ54247.1"/>
    <property type="molecule type" value="Genomic_DNA"/>
</dbReference>
<accession>A0A084H3T5</accession>
<dbReference type="PANTHER" id="PTHR30046:SF0">
    <property type="entry name" value="FLAGELLAR M-RING PROTEIN"/>
    <property type="match status" value="1"/>
</dbReference>
<dbReference type="InterPro" id="IPR000067">
    <property type="entry name" value="FlgMring_FliF"/>
</dbReference>
<feature type="domain" description="Flagellar M-ring N-terminal" evidence="11">
    <location>
        <begin position="47"/>
        <end position="220"/>
    </location>
</feature>
<keyword evidence="7 10" id="KW-0472">Membrane</keyword>
<dbReference type="Pfam" id="PF08345">
    <property type="entry name" value="YscJ_FliF_C"/>
    <property type="match status" value="1"/>
</dbReference>
<gene>
    <name evidence="13" type="ORF">GS18_0204795</name>
</gene>
<keyword evidence="13" id="KW-0282">Flagellum</keyword>
<keyword evidence="14" id="KW-1185">Reference proteome</keyword>
<comment type="subcellular location">
    <subcellularLocation>
        <location evidence="1 9">Bacterial flagellum basal body</location>
    </subcellularLocation>
    <subcellularLocation>
        <location evidence="2">Cell membrane</location>
        <topology evidence="2">Multi-pass membrane protein</topology>
    </subcellularLocation>
</comment>
<keyword evidence="13" id="KW-0966">Cell projection</keyword>
<protein>
    <recommendedName>
        <fullName evidence="9">Flagellar M-ring protein</fullName>
    </recommendedName>
</protein>
<dbReference type="InterPro" id="IPR013556">
    <property type="entry name" value="Flag_M-ring_C"/>
</dbReference>
<dbReference type="GO" id="GO:0005886">
    <property type="term" value="C:plasma membrane"/>
    <property type="evidence" value="ECO:0007669"/>
    <property type="project" value="UniProtKB-SubCell"/>
</dbReference>
<comment type="caution">
    <text evidence="13">The sequence shown here is derived from an EMBL/GenBank/DDBJ whole genome shotgun (WGS) entry which is preliminary data.</text>
</comment>
<evidence type="ECO:0000256" key="5">
    <source>
        <dbReference type="ARBA" id="ARBA00022692"/>
    </source>
</evidence>
<dbReference type="InterPro" id="IPR006182">
    <property type="entry name" value="FliF_N_dom"/>
</dbReference>